<proteinExistence type="predicted"/>
<dbReference type="Gene3D" id="1.20.1260.10">
    <property type="match status" value="1"/>
</dbReference>
<gene>
    <name evidence="2" type="ORF">AB0E65_19630</name>
</gene>
<dbReference type="Proteomes" id="UP001550850">
    <property type="component" value="Unassembled WGS sequence"/>
</dbReference>
<evidence type="ECO:0000259" key="1">
    <source>
        <dbReference type="Pfam" id="PF03713"/>
    </source>
</evidence>
<dbReference type="RefSeq" id="WP_108955940.1">
    <property type="nucleotide sequence ID" value="NZ_BEVZ01000006.1"/>
</dbReference>
<name>A0ABV2YKZ2_9ACTN</name>
<comment type="caution">
    <text evidence="2">The sequence shown here is derived from an EMBL/GenBank/DDBJ whole genome shotgun (WGS) entry which is preliminary data.</text>
</comment>
<accession>A0ABV2YKZ2</accession>
<organism evidence="2 3">
    <name type="scientific">Streptomyces fragilis</name>
    <dbReference type="NCBI Taxonomy" id="67301"/>
    <lineage>
        <taxon>Bacteria</taxon>
        <taxon>Bacillati</taxon>
        <taxon>Actinomycetota</taxon>
        <taxon>Actinomycetes</taxon>
        <taxon>Kitasatosporales</taxon>
        <taxon>Streptomycetaceae</taxon>
        <taxon>Streptomyces</taxon>
    </lineage>
</organism>
<dbReference type="InterPro" id="IPR012347">
    <property type="entry name" value="Ferritin-like"/>
</dbReference>
<dbReference type="Pfam" id="PF03713">
    <property type="entry name" value="DUF305"/>
    <property type="match status" value="1"/>
</dbReference>
<evidence type="ECO:0000313" key="2">
    <source>
        <dbReference type="EMBL" id="MEU3556398.1"/>
    </source>
</evidence>
<dbReference type="EMBL" id="JBEZUR010000032">
    <property type="protein sequence ID" value="MEU3556398.1"/>
    <property type="molecule type" value="Genomic_DNA"/>
</dbReference>
<reference evidence="2 3" key="1">
    <citation type="submission" date="2024-06" db="EMBL/GenBank/DDBJ databases">
        <title>The Natural Products Discovery Center: Release of the First 8490 Sequenced Strains for Exploring Actinobacteria Biosynthetic Diversity.</title>
        <authorList>
            <person name="Kalkreuter E."/>
            <person name="Kautsar S.A."/>
            <person name="Yang D."/>
            <person name="Bader C.D."/>
            <person name="Teijaro C.N."/>
            <person name="Fluegel L."/>
            <person name="Davis C.M."/>
            <person name="Simpson J.R."/>
            <person name="Lauterbach L."/>
            <person name="Steele A.D."/>
            <person name="Gui C."/>
            <person name="Meng S."/>
            <person name="Li G."/>
            <person name="Viehrig K."/>
            <person name="Ye F."/>
            <person name="Su P."/>
            <person name="Kiefer A.F."/>
            <person name="Nichols A."/>
            <person name="Cepeda A.J."/>
            <person name="Yan W."/>
            <person name="Fan B."/>
            <person name="Jiang Y."/>
            <person name="Adhikari A."/>
            <person name="Zheng C.-J."/>
            <person name="Schuster L."/>
            <person name="Cowan T.M."/>
            <person name="Smanski M.J."/>
            <person name="Chevrette M.G."/>
            <person name="De Carvalho L.P.S."/>
            <person name="Shen B."/>
        </authorList>
    </citation>
    <scope>NUCLEOTIDE SEQUENCE [LARGE SCALE GENOMIC DNA]</scope>
    <source>
        <strain evidence="2 3">NPDC038104</strain>
    </source>
</reference>
<protein>
    <submittedName>
        <fullName evidence="2">DUF305 domain-containing protein</fullName>
    </submittedName>
</protein>
<evidence type="ECO:0000313" key="3">
    <source>
        <dbReference type="Proteomes" id="UP001550850"/>
    </source>
</evidence>
<sequence>MAFNATDTAWIQLMIPMDERALLLTDLAPSRTADPALTVLAAETGSALREDLRRLRALLHLSGVPDTRPHEGHDMPGMVSLTTIEKARAATGHEFDEILTEALRAHWTQSRTLCAGERANGRAGMAKELAATIARNTGERITRLGRVRPARPAPDGTTAMPGP</sequence>
<keyword evidence="3" id="KW-1185">Reference proteome</keyword>
<dbReference type="InterPro" id="IPR005183">
    <property type="entry name" value="DUF305_CopM-like"/>
</dbReference>
<feature type="domain" description="DUF305" evidence="1">
    <location>
        <begin position="7"/>
        <end position="145"/>
    </location>
</feature>